<keyword evidence="1" id="KW-1133">Transmembrane helix</keyword>
<accession>G0A0V1</accession>
<dbReference type="OrthoDB" id="491744at2"/>
<keyword evidence="1" id="KW-0472">Membrane</keyword>
<proteinExistence type="predicted"/>
<reference evidence="3" key="3">
    <citation type="submission" date="2011-05" db="EMBL/GenBank/DDBJ databases">
        <title>Complete sequence of Methylomonas methanica MC09.</title>
        <authorList>
            <consortium name="US DOE Joint Genome Institute"/>
            <person name="Lucas S."/>
            <person name="Han J."/>
            <person name="Lapidus A."/>
            <person name="Cheng J.-F."/>
            <person name="Goodwin L."/>
            <person name="Pitluck S."/>
            <person name="Peters L."/>
            <person name="Mikhailova N."/>
            <person name="Teshima H."/>
            <person name="Han C."/>
            <person name="Tapia R."/>
            <person name="Land M."/>
            <person name="Hauser L."/>
            <person name="Kyrpides N."/>
            <person name="Ivanova N."/>
            <person name="Pagani I."/>
            <person name="Stein L."/>
            <person name="Woyke T."/>
        </authorList>
    </citation>
    <scope>NUCLEOTIDE SEQUENCE [LARGE SCALE GENOMIC DNA]</scope>
    <source>
        <strain evidence="3">MC09</strain>
    </source>
</reference>
<dbReference type="RefSeq" id="WP_013818289.1">
    <property type="nucleotide sequence ID" value="NC_015572.1"/>
</dbReference>
<dbReference type="KEGG" id="mmt:Metme_1617"/>
<dbReference type="Proteomes" id="UP000008888">
    <property type="component" value="Chromosome"/>
</dbReference>
<dbReference type="AlphaFoldDB" id="G0A0V1"/>
<gene>
    <name evidence="2" type="ordered locus">Metme_1617</name>
</gene>
<evidence type="ECO:0000256" key="1">
    <source>
        <dbReference type="SAM" id="Phobius"/>
    </source>
</evidence>
<sequence>MLSSKEEITDALTFSDGRNWNGTPKGAPAPINKFNFIMDTLKKPIYFILLLAFIFELFIYTGFCFKQFRYISDDEKIRIAIDYVLKENRKNILQYKDRAVIFPFNTVDEFIASKPTIMGIAYSLDQGGTDCLNRLFGYLSSYVVLEFIGGYKNRPEKVLTSVAITNCGDAWDPMD</sequence>
<organism evidence="2 3">
    <name type="scientific">Methylomonas methanica (strain DSM 25384 / MC09)</name>
    <dbReference type="NCBI Taxonomy" id="857087"/>
    <lineage>
        <taxon>Bacteria</taxon>
        <taxon>Pseudomonadati</taxon>
        <taxon>Pseudomonadota</taxon>
        <taxon>Gammaproteobacteria</taxon>
        <taxon>Methylococcales</taxon>
        <taxon>Methylococcaceae</taxon>
        <taxon>Methylomonas</taxon>
    </lineage>
</organism>
<protein>
    <submittedName>
        <fullName evidence="2">Uncharacterized protein</fullName>
    </submittedName>
</protein>
<dbReference type="EMBL" id="CP002738">
    <property type="protein sequence ID" value="AEG00036.1"/>
    <property type="molecule type" value="Genomic_DNA"/>
</dbReference>
<reference key="2">
    <citation type="submission" date="2011-05" db="EMBL/GenBank/DDBJ databases">
        <title>Complete genome sequence of the aerobic marine methanotroph Methylomonas methanica MC09.</title>
        <authorList>
            <person name="Boden R."/>
            <person name="Cunliffe M."/>
            <person name="Scanlan J."/>
            <person name="Moussard H."/>
            <person name="Kits K.D."/>
            <person name="Klotz M."/>
            <person name="Jetten M."/>
            <person name="Vuilleumier S."/>
            <person name="Han J."/>
            <person name="Peters L."/>
            <person name="Mikhailova N."/>
            <person name="Teshima H."/>
            <person name="Tapia R."/>
            <person name="Kyrpides N."/>
            <person name="Ivanova N."/>
            <person name="Pagani I."/>
            <person name="Cheng J.-F."/>
            <person name="Goodwin L."/>
            <person name="Han C."/>
            <person name="Hauser L."/>
            <person name="Land M."/>
            <person name="Lapidus A."/>
            <person name="Lucas S."/>
            <person name="Pitluck S."/>
            <person name="Woyke T."/>
            <person name="Stein L.Y."/>
            <person name="Murrell C."/>
        </authorList>
    </citation>
    <scope>NUCLEOTIDE SEQUENCE</scope>
    <source>
        <strain>MC09</strain>
    </source>
</reference>
<dbReference type="HOGENOM" id="CLU_1530792_0_0_6"/>
<keyword evidence="1" id="KW-0812">Transmembrane</keyword>
<evidence type="ECO:0000313" key="2">
    <source>
        <dbReference type="EMBL" id="AEG00036.1"/>
    </source>
</evidence>
<evidence type="ECO:0000313" key="3">
    <source>
        <dbReference type="Proteomes" id="UP000008888"/>
    </source>
</evidence>
<reference evidence="2 3" key="1">
    <citation type="journal article" date="2011" name="J. Bacteriol.">
        <title>Complete Genome Sequence of the Aerobic Marine Methanotroph Methylomonas methanica MC09.</title>
        <authorList>
            <person name="Boden R."/>
            <person name="Cunliffe M."/>
            <person name="Scanlan J."/>
            <person name="Moussard H."/>
            <person name="Kits K.D."/>
            <person name="Klotz M.G."/>
            <person name="Jetten M.S."/>
            <person name="Vuilleumier S."/>
            <person name="Han J."/>
            <person name="Peters L."/>
            <person name="Mikhailova N."/>
            <person name="Teshima H."/>
            <person name="Tapia R."/>
            <person name="Kyrpides N."/>
            <person name="Ivanova N."/>
            <person name="Pagani I."/>
            <person name="Cheng J.F."/>
            <person name="Goodwin L."/>
            <person name="Han C."/>
            <person name="Hauser L."/>
            <person name="Land M.L."/>
            <person name="Lapidus A."/>
            <person name="Lucas S."/>
            <person name="Pitluck S."/>
            <person name="Woyke T."/>
            <person name="Stein L."/>
            <person name="Murrell J.C."/>
        </authorList>
    </citation>
    <scope>NUCLEOTIDE SEQUENCE [LARGE SCALE GENOMIC DNA]</scope>
    <source>
        <strain evidence="2 3">MC09</strain>
    </source>
</reference>
<name>G0A0V1_METMM</name>
<keyword evidence="3" id="KW-1185">Reference proteome</keyword>
<feature type="transmembrane region" description="Helical" evidence="1">
    <location>
        <begin position="45"/>
        <end position="65"/>
    </location>
</feature>